<evidence type="ECO:0000256" key="5">
    <source>
        <dbReference type="ARBA" id="ARBA00024196"/>
    </source>
</evidence>
<keyword evidence="2" id="KW-0433">Leucine-rich repeat</keyword>
<dbReference type="PANTHER" id="PTHR10552:SF6">
    <property type="entry name" value="U2 SMALL NUCLEAR RIBONUCLEOPROTEIN A"/>
    <property type="match status" value="1"/>
</dbReference>
<evidence type="ECO:0000256" key="2">
    <source>
        <dbReference type="ARBA" id="ARBA00022614"/>
    </source>
</evidence>
<comment type="subcellular location">
    <subcellularLocation>
        <location evidence="1">Nucleus</location>
    </subcellularLocation>
</comment>
<dbReference type="PANTHER" id="PTHR10552">
    <property type="entry name" value="U2 SMALL NUCLEAR RIBONUCLEOPROTEIN A"/>
    <property type="match status" value="1"/>
</dbReference>
<dbReference type="GO" id="GO:0005686">
    <property type="term" value="C:U2 snRNP"/>
    <property type="evidence" value="ECO:0007669"/>
    <property type="project" value="TreeGrafter"/>
</dbReference>
<dbReference type="AlphaFoldDB" id="A0A0B6Y9A4"/>
<dbReference type="PROSITE" id="PS51450">
    <property type="entry name" value="LRR"/>
    <property type="match status" value="1"/>
</dbReference>
<keyword evidence="4" id="KW-0539">Nucleus</keyword>
<feature type="non-terminal residue" evidence="6">
    <location>
        <position position="75"/>
    </location>
</feature>
<evidence type="ECO:0000313" key="6">
    <source>
        <dbReference type="EMBL" id="CEK52708.1"/>
    </source>
</evidence>
<dbReference type="Gene3D" id="3.80.10.10">
    <property type="entry name" value="Ribonuclease Inhibitor"/>
    <property type="match status" value="1"/>
</dbReference>
<dbReference type="GO" id="GO:0000398">
    <property type="term" value="P:mRNA splicing, via spliceosome"/>
    <property type="evidence" value="ECO:0007669"/>
    <property type="project" value="InterPro"/>
</dbReference>
<name>A0A0B6Y9A4_9EUPU</name>
<organism evidence="6">
    <name type="scientific">Arion vulgaris</name>
    <dbReference type="NCBI Taxonomy" id="1028688"/>
    <lineage>
        <taxon>Eukaryota</taxon>
        <taxon>Metazoa</taxon>
        <taxon>Spiralia</taxon>
        <taxon>Lophotrochozoa</taxon>
        <taxon>Mollusca</taxon>
        <taxon>Gastropoda</taxon>
        <taxon>Heterobranchia</taxon>
        <taxon>Euthyneura</taxon>
        <taxon>Panpulmonata</taxon>
        <taxon>Eupulmonata</taxon>
        <taxon>Stylommatophora</taxon>
        <taxon>Helicina</taxon>
        <taxon>Arionoidea</taxon>
        <taxon>Arionidae</taxon>
        <taxon>Arion</taxon>
    </lineage>
</organism>
<dbReference type="SUPFAM" id="SSF52058">
    <property type="entry name" value="L domain-like"/>
    <property type="match status" value="1"/>
</dbReference>
<evidence type="ECO:0000256" key="3">
    <source>
        <dbReference type="ARBA" id="ARBA00022737"/>
    </source>
</evidence>
<evidence type="ECO:0000256" key="1">
    <source>
        <dbReference type="ARBA" id="ARBA00004123"/>
    </source>
</evidence>
<accession>A0A0B6Y9A4</accession>
<gene>
    <name evidence="6" type="primary">ORF17770</name>
</gene>
<feature type="non-terminal residue" evidence="6">
    <location>
        <position position="1"/>
    </location>
</feature>
<dbReference type="InterPro" id="IPR044640">
    <property type="entry name" value="RU2A"/>
</dbReference>
<evidence type="ECO:0000256" key="4">
    <source>
        <dbReference type="ARBA" id="ARBA00023242"/>
    </source>
</evidence>
<proteinExistence type="inferred from homology"/>
<sequence>SSLKNAQVCLPQSLGVLSLSDNNICDLNEISFVACLLNLQQLSLAENPCVLKTSDSKGFDYRPFVWNWCPSLQIL</sequence>
<dbReference type="GO" id="GO:0030620">
    <property type="term" value="F:U2 snRNA binding"/>
    <property type="evidence" value="ECO:0007669"/>
    <property type="project" value="InterPro"/>
</dbReference>
<keyword evidence="3" id="KW-0677">Repeat</keyword>
<protein>
    <submittedName>
        <fullName evidence="6">Uncharacterized protein</fullName>
    </submittedName>
</protein>
<dbReference type="EMBL" id="HACG01005843">
    <property type="protein sequence ID" value="CEK52708.1"/>
    <property type="molecule type" value="Transcribed_RNA"/>
</dbReference>
<comment type="similarity">
    <text evidence="5">Belongs to the U2 small nuclear ribonucleoprotein A family.</text>
</comment>
<dbReference type="InterPro" id="IPR032675">
    <property type="entry name" value="LRR_dom_sf"/>
</dbReference>
<reference evidence="6" key="1">
    <citation type="submission" date="2014-12" db="EMBL/GenBank/DDBJ databases">
        <title>Insight into the proteome of Arion vulgaris.</title>
        <authorList>
            <person name="Aradska J."/>
            <person name="Bulat T."/>
            <person name="Smidak R."/>
            <person name="Sarate P."/>
            <person name="Gangsoo J."/>
            <person name="Sialana F."/>
            <person name="Bilban M."/>
            <person name="Lubec G."/>
        </authorList>
    </citation>
    <scope>NUCLEOTIDE SEQUENCE</scope>
    <source>
        <tissue evidence="6">Skin</tissue>
    </source>
</reference>
<dbReference type="InterPro" id="IPR001611">
    <property type="entry name" value="Leu-rich_rpt"/>
</dbReference>